<organism evidence="3 4">
    <name type="scientific">Corynebacterium massiliense DSM 45435</name>
    <dbReference type="NCBI Taxonomy" id="1121364"/>
    <lineage>
        <taxon>Bacteria</taxon>
        <taxon>Bacillati</taxon>
        <taxon>Actinomycetota</taxon>
        <taxon>Actinomycetes</taxon>
        <taxon>Mycobacteriales</taxon>
        <taxon>Corynebacteriaceae</taxon>
        <taxon>Corynebacterium</taxon>
    </lineage>
</organism>
<feature type="compositionally biased region" description="Basic and acidic residues" evidence="1">
    <location>
        <begin position="31"/>
        <end position="94"/>
    </location>
</feature>
<evidence type="ECO:0000313" key="4">
    <source>
        <dbReference type="Proteomes" id="UP001220064"/>
    </source>
</evidence>
<evidence type="ECO:0000256" key="1">
    <source>
        <dbReference type="SAM" id="MobiDB-lite"/>
    </source>
</evidence>
<feature type="region of interest" description="Disordered" evidence="1">
    <location>
        <begin position="127"/>
        <end position="161"/>
    </location>
</feature>
<name>A0ABY7U8S6_9CORY</name>
<keyword evidence="2" id="KW-1133">Transmembrane helix</keyword>
<evidence type="ECO:0000256" key="2">
    <source>
        <dbReference type="SAM" id="Phobius"/>
    </source>
</evidence>
<gene>
    <name evidence="3" type="ORF">CMASS_08345</name>
</gene>
<keyword evidence="2" id="KW-0812">Transmembrane</keyword>
<dbReference type="EMBL" id="CP063189">
    <property type="protein sequence ID" value="WCZ33094.1"/>
    <property type="molecule type" value="Genomic_DNA"/>
</dbReference>
<accession>A0ABY7U8S6</accession>
<dbReference type="Proteomes" id="UP001220064">
    <property type="component" value="Chromosome"/>
</dbReference>
<proteinExistence type="predicted"/>
<feature type="compositionally biased region" description="Basic and acidic residues" evidence="1">
    <location>
        <begin position="9"/>
        <end position="24"/>
    </location>
</feature>
<sequence length="261" mass="28582">MTNPNDPKNNGKDAHRIERPDAGRADNAGRVGREEQLSPRGGQEHVAPRNGDRVTDPVRENRQEVRREQPVREKTVHEKPVQPRRDAEPVKDEGSNPMKWLLPLLALLILAGLLWWWLSGNNDDDNEAPATTEAATSEVATSEAETATGTEKPVNGQEDEAANAEADAFVKEQLGIQNYDELAGDPAAWGGHVDKVRTDGNNLIVDLDVDKGSEESQDLGKNAATEVADFIRGNKDDDRVSATNFVKVNDKAGDLIEQENV</sequence>
<feature type="compositionally biased region" description="Low complexity" evidence="1">
    <location>
        <begin position="128"/>
        <end position="151"/>
    </location>
</feature>
<keyword evidence="2" id="KW-0472">Membrane</keyword>
<feature type="transmembrane region" description="Helical" evidence="2">
    <location>
        <begin position="100"/>
        <end position="118"/>
    </location>
</feature>
<keyword evidence="4" id="KW-1185">Reference proteome</keyword>
<evidence type="ECO:0000313" key="3">
    <source>
        <dbReference type="EMBL" id="WCZ33094.1"/>
    </source>
</evidence>
<reference evidence="3 4" key="1">
    <citation type="submission" date="2020-10" db="EMBL/GenBank/DDBJ databases">
        <title>Complete genome sequence of Corynebacterium massiliense DSM 45435, type strain of Corynebacterium massiliense.</title>
        <authorList>
            <person name="Busche T."/>
            <person name="Kalinowski J."/>
            <person name="Ruckert C."/>
        </authorList>
    </citation>
    <scope>NUCLEOTIDE SEQUENCE [LARGE SCALE GENOMIC DNA]</scope>
    <source>
        <strain evidence="3 4">DSM 45435</strain>
    </source>
</reference>
<protein>
    <submittedName>
        <fullName evidence="3">Uncharacterized protein</fullName>
    </submittedName>
</protein>
<feature type="region of interest" description="Disordered" evidence="1">
    <location>
        <begin position="1"/>
        <end position="96"/>
    </location>
</feature>
<dbReference type="RefSeq" id="WP_022863736.1">
    <property type="nucleotide sequence ID" value="NZ_ATVG01000016.1"/>
</dbReference>